<keyword evidence="8 9" id="KW-0472">Membrane</keyword>
<dbReference type="PANTHER" id="PTHR13890">
    <property type="entry name" value="RNA SPLICING PROTEIN MRS2, MITOCHONDRIAL"/>
    <property type="match status" value="1"/>
</dbReference>
<evidence type="ECO:0000256" key="4">
    <source>
        <dbReference type="ARBA" id="ARBA00022842"/>
    </source>
</evidence>
<dbReference type="Gene3D" id="1.20.58.340">
    <property type="entry name" value="Magnesium transport protein CorA, transmembrane region"/>
    <property type="match status" value="2"/>
</dbReference>
<feature type="transmembrane region" description="Helical" evidence="9">
    <location>
        <begin position="431"/>
        <end position="452"/>
    </location>
</feature>
<feature type="compositionally biased region" description="Basic and acidic residues" evidence="10">
    <location>
        <begin position="8"/>
        <end position="19"/>
    </location>
</feature>
<dbReference type="eggNOG" id="KOG2662">
    <property type="taxonomic scope" value="Eukaryota"/>
</dbReference>
<evidence type="ECO:0000256" key="2">
    <source>
        <dbReference type="ARBA" id="ARBA00022448"/>
    </source>
</evidence>
<keyword evidence="6 9" id="KW-1133">Transmembrane helix</keyword>
<keyword evidence="9" id="KW-0496">Mitochondrion</keyword>
<evidence type="ECO:0000256" key="9">
    <source>
        <dbReference type="RuleBase" id="RU366042"/>
    </source>
</evidence>
<evidence type="ECO:0000256" key="1">
    <source>
        <dbReference type="ARBA" id="ARBA00004141"/>
    </source>
</evidence>
<dbReference type="GO" id="GO:0015095">
    <property type="term" value="F:magnesium ion transmembrane transporter activity"/>
    <property type="evidence" value="ECO:0007669"/>
    <property type="project" value="TreeGrafter"/>
</dbReference>
<keyword evidence="7 9" id="KW-0406">Ion transport</keyword>
<evidence type="ECO:0000313" key="12">
    <source>
        <dbReference type="Proteomes" id="UP000030659"/>
    </source>
</evidence>
<feature type="region of interest" description="Disordered" evidence="10">
    <location>
        <begin position="1"/>
        <end position="39"/>
    </location>
</feature>
<dbReference type="InterPro" id="IPR039204">
    <property type="entry name" value="MRS2-like"/>
</dbReference>
<dbReference type="CDD" id="cd12823">
    <property type="entry name" value="Mrs2_Mfm1p-like"/>
    <property type="match status" value="1"/>
</dbReference>
<gene>
    <name evidence="11" type="ORF">YYG_00052</name>
</gene>
<comment type="subcellular location">
    <subcellularLocation>
        <location evidence="1">Membrane</location>
        <topology evidence="1">Multi-pass membrane protein</topology>
    </subcellularLocation>
    <subcellularLocation>
        <location evidence="9">Mitochondrion inner membrane</location>
        <topology evidence="9">Multi-pass membrane protein</topology>
    </subcellularLocation>
</comment>
<evidence type="ECO:0000256" key="10">
    <source>
        <dbReference type="SAM" id="MobiDB-lite"/>
    </source>
</evidence>
<evidence type="ECO:0000256" key="6">
    <source>
        <dbReference type="ARBA" id="ARBA00022989"/>
    </source>
</evidence>
<dbReference type="SUPFAM" id="SSF144083">
    <property type="entry name" value="Magnesium transport protein CorA, transmembrane region"/>
    <property type="match status" value="1"/>
</dbReference>
<keyword evidence="9" id="KW-0999">Mitochondrion inner membrane</keyword>
<dbReference type="AlphaFoldDB" id="W7AQJ3"/>
<keyword evidence="4 9" id="KW-0460">Magnesium</keyword>
<protein>
    <recommendedName>
        <fullName evidence="9">Magnesium transporter</fullName>
    </recommendedName>
</protein>
<feature type="transmembrane region" description="Helical" evidence="9">
    <location>
        <begin position="464"/>
        <end position="484"/>
    </location>
</feature>
<dbReference type="Pfam" id="PF22099">
    <property type="entry name" value="MRS2-like"/>
    <property type="match status" value="1"/>
</dbReference>
<sequence>MSLGSSKSKSDDEGSKKQYDYGQSYYNNPDELLSSKDVKEDTDNYNLKNTLINRCKKGKENLEVLSKKGNSGMNTTFMNKDIATLNGENTELKMRLRSSLCHNNINSDQIDTTTLHNNNLNASNIDNNNNIRRESNLKLEGILNENDYLIQLNKLRRHVIVEIFGGKCFIREYLSTEFLKRVRQCCNLNYVKNKSGLINYRDCKQLLAENNNIASIEARLNAILVSLPPLICVILHSSVFLVIKEDLIRDDLIKSLCNISKKYINIYNMNGNIITKKPFEFCALECVFSSAIEHLNAEMQLLNKEFSDIKLSLKTAKYQDILSNLHNLKEPTSILINKVNSFIKAFREISENNVDLKRMELTKCYFNPNANDDDNKEATNQDLQMLLEYFDQELHQSYNQIKNLHDGMINLEAKIVSDLSLTRNNLIRMDIIISLINSGFGIGTLITGVFGMNLKINLEKNEFAFLYVTGLVVILCLITVEDILDSSLLFHKIQDVKFLFICENEMCIKFINFKQNNMI</sequence>
<dbReference type="EMBL" id="KI965394">
    <property type="protein sequence ID" value="EUD74105.1"/>
    <property type="molecule type" value="Genomic_DNA"/>
</dbReference>
<comment type="similarity">
    <text evidence="9">Belongs to the CorA metal ion transporter (MIT) (TC 1.A.35) family.</text>
</comment>
<keyword evidence="2 9" id="KW-0813">Transport</keyword>
<keyword evidence="3 9" id="KW-0812">Transmembrane</keyword>
<dbReference type="PANTHER" id="PTHR13890:SF0">
    <property type="entry name" value="MAGNESIUM TRANSPORTER MRS2 HOMOLOG, MITOCHONDRIAL"/>
    <property type="match status" value="1"/>
</dbReference>
<keyword evidence="5" id="KW-0809">Transit peptide</keyword>
<evidence type="ECO:0000256" key="8">
    <source>
        <dbReference type="ARBA" id="ARBA00023136"/>
    </source>
</evidence>
<dbReference type="InterPro" id="IPR045863">
    <property type="entry name" value="CorA_TM1_TM2"/>
</dbReference>
<evidence type="ECO:0000256" key="3">
    <source>
        <dbReference type="ARBA" id="ARBA00022692"/>
    </source>
</evidence>
<evidence type="ECO:0000256" key="7">
    <source>
        <dbReference type="ARBA" id="ARBA00023065"/>
    </source>
</evidence>
<evidence type="ECO:0000313" key="11">
    <source>
        <dbReference type="EMBL" id="EUD74105.1"/>
    </source>
</evidence>
<dbReference type="Proteomes" id="UP000030659">
    <property type="component" value="Unassembled WGS sequence"/>
</dbReference>
<name>W7AQJ3_PLAVN</name>
<evidence type="ECO:0000256" key="5">
    <source>
        <dbReference type="ARBA" id="ARBA00022946"/>
    </source>
</evidence>
<proteinExistence type="inferred from homology"/>
<reference evidence="11 12" key="1">
    <citation type="submission" date="2013-02" db="EMBL/GenBank/DDBJ databases">
        <title>The Genome Sequence of Plasmodium vinckei petteri CR.</title>
        <authorList>
            <consortium name="The Broad Institute Genome Sequencing Platform"/>
            <consortium name="The Broad Institute Genome Sequencing Center for Infectious Disease"/>
            <person name="Neafsey D."/>
            <person name="Cheeseman I."/>
            <person name="Volkman S."/>
            <person name="Adams J."/>
            <person name="Walker B."/>
            <person name="Young S.K."/>
            <person name="Zeng Q."/>
            <person name="Gargeya S."/>
            <person name="Fitzgerald M."/>
            <person name="Haas B."/>
            <person name="Abouelleil A."/>
            <person name="Alvarado L."/>
            <person name="Arachchi H.M."/>
            <person name="Berlin A.M."/>
            <person name="Chapman S.B."/>
            <person name="Dewar J."/>
            <person name="Goldberg J."/>
            <person name="Griggs A."/>
            <person name="Gujja S."/>
            <person name="Hansen M."/>
            <person name="Howarth C."/>
            <person name="Imamovic A."/>
            <person name="Larimer J."/>
            <person name="McCowan C."/>
            <person name="Murphy C."/>
            <person name="Neiman D."/>
            <person name="Pearson M."/>
            <person name="Priest M."/>
            <person name="Roberts A."/>
            <person name="Saif S."/>
            <person name="Shea T."/>
            <person name="Sisk P."/>
            <person name="Sykes S."/>
            <person name="Wortman J."/>
            <person name="Nusbaum C."/>
            <person name="Birren B."/>
        </authorList>
    </citation>
    <scope>NUCLEOTIDE SEQUENCE [LARGE SCALE GENOMIC DNA]</scope>
    <source>
        <strain evidence="11 12">CR</strain>
    </source>
</reference>
<organism evidence="11 12">
    <name type="scientific">Plasmodium vinckei petteri</name>
    <dbReference type="NCBI Taxonomy" id="138298"/>
    <lineage>
        <taxon>Eukaryota</taxon>
        <taxon>Sar</taxon>
        <taxon>Alveolata</taxon>
        <taxon>Apicomplexa</taxon>
        <taxon>Aconoidasida</taxon>
        <taxon>Haemosporida</taxon>
        <taxon>Plasmodiidae</taxon>
        <taxon>Plasmodium</taxon>
        <taxon>Plasmodium (Vinckeia)</taxon>
    </lineage>
</organism>
<dbReference type="GO" id="GO:0005743">
    <property type="term" value="C:mitochondrial inner membrane"/>
    <property type="evidence" value="ECO:0007669"/>
    <property type="project" value="UniProtKB-SubCell"/>
</dbReference>
<accession>W7AQJ3</accession>